<name>A0A1Z2XNP8_9FIRM</name>
<dbReference type="PANTHER" id="PTHR36833">
    <property type="entry name" value="SLR0610 PROTEIN-RELATED"/>
    <property type="match status" value="1"/>
</dbReference>
<evidence type="ECO:0000313" key="5">
    <source>
        <dbReference type="Proteomes" id="UP000596035"/>
    </source>
</evidence>
<accession>A0A1Z2XNP8</accession>
<dbReference type="Proteomes" id="UP000196710">
    <property type="component" value="Chromosome"/>
</dbReference>
<dbReference type="Proteomes" id="UP000596035">
    <property type="component" value="Chromosome"/>
</dbReference>
<feature type="transmembrane region" description="Helical" evidence="1">
    <location>
        <begin position="165"/>
        <end position="184"/>
    </location>
</feature>
<reference evidence="3 5" key="3">
    <citation type="submission" date="2020-11" db="EMBL/GenBank/DDBJ databases">
        <title>Closed and high quality bacterial genomes of the OMM12 community.</title>
        <authorList>
            <person name="Marbouty M."/>
            <person name="Lamy-Besnier Q."/>
            <person name="Debarbieux L."/>
            <person name="Koszul R."/>
        </authorList>
    </citation>
    <scope>NUCLEOTIDE SEQUENCE [LARGE SCALE GENOMIC DNA]</scope>
    <source>
        <strain evidence="3 5">KB18</strain>
    </source>
</reference>
<reference evidence="4" key="2">
    <citation type="submission" date="2017-05" db="EMBL/GenBank/DDBJ databases">
        <title>Improved OligoMM genomes.</title>
        <authorList>
            <person name="Garzetti D."/>
        </authorList>
    </citation>
    <scope>NUCLEOTIDE SEQUENCE [LARGE SCALE GENOMIC DNA]</scope>
    <source>
        <strain evidence="4">KB18</strain>
    </source>
</reference>
<dbReference type="EMBL" id="CP065321">
    <property type="protein sequence ID" value="QQR29366.1"/>
    <property type="molecule type" value="Genomic_DNA"/>
</dbReference>
<proteinExistence type="predicted"/>
<dbReference type="PANTHER" id="PTHR36833:SF1">
    <property type="entry name" value="INTEGRAL MEMBRANE TRANSPORT PROTEIN"/>
    <property type="match status" value="1"/>
</dbReference>
<dbReference type="RefSeq" id="WP_066534876.1">
    <property type="nucleotide sequence ID" value="NZ_CAJTCQ010000004.1"/>
</dbReference>
<feature type="transmembrane region" description="Helical" evidence="1">
    <location>
        <begin position="226"/>
        <end position="246"/>
    </location>
</feature>
<keyword evidence="4" id="KW-1185">Reference proteome</keyword>
<dbReference type="EMBL" id="CP021422">
    <property type="protein sequence ID" value="ASB40076.1"/>
    <property type="molecule type" value="Genomic_DNA"/>
</dbReference>
<dbReference type="InterPro" id="IPR010390">
    <property type="entry name" value="ABC-2_transporter-like"/>
</dbReference>
<keyword evidence="1" id="KW-1133">Transmembrane helix</keyword>
<dbReference type="KEGG" id="amur:ADH66_05020"/>
<feature type="transmembrane region" description="Helical" evidence="1">
    <location>
        <begin position="20"/>
        <end position="45"/>
    </location>
</feature>
<keyword evidence="1" id="KW-0812">Transmembrane</keyword>
<reference evidence="2" key="1">
    <citation type="journal article" date="2017" name="Genome Announc.">
        <title>High-Quality Whole-Genome Sequences of the Oligo-Mouse-Microbiota Bacterial Community.</title>
        <authorList>
            <person name="Garzetti D."/>
            <person name="Brugiroux S."/>
            <person name="Bunk B."/>
            <person name="Pukall R."/>
            <person name="McCoy K.D."/>
            <person name="Macpherson A.J."/>
            <person name="Stecher B."/>
        </authorList>
    </citation>
    <scope>NUCLEOTIDE SEQUENCE</scope>
    <source>
        <strain evidence="2">KB18</strain>
    </source>
</reference>
<feature type="transmembrane region" description="Helical" evidence="1">
    <location>
        <begin position="137"/>
        <end position="159"/>
    </location>
</feature>
<keyword evidence="1" id="KW-0472">Membrane</keyword>
<dbReference type="Pfam" id="PF06182">
    <property type="entry name" value="ABC2_membrane_6"/>
    <property type="match status" value="1"/>
</dbReference>
<feature type="transmembrane region" description="Helical" evidence="1">
    <location>
        <begin position="57"/>
        <end position="76"/>
    </location>
</feature>
<feature type="transmembrane region" description="Helical" evidence="1">
    <location>
        <begin position="196"/>
        <end position="214"/>
    </location>
</feature>
<evidence type="ECO:0000256" key="1">
    <source>
        <dbReference type="SAM" id="Phobius"/>
    </source>
</evidence>
<gene>
    <name evidence="2" type="ORF">ADH66_05020</name>
    <name evidence="3" type="ORF">I5Q82_15095</name>
</gene>
<protein>
    <submittedName>
        <fullName evidence="3">ABC-2 family transporter protein</fullName>
    </submittedName>
</protein>
<evidence type="ECO:0000313" key="2">
    <source>
        <dbReference type="EMBL" id="ASB40076.1"/>
    </source>
</evidence>
<feature type="transmembrane region" description="Helical" evidence="1">
    <location>
        <begin position="112"/>
        <end position="130"/>
    </location>
</feature>
<sequence length="258" mass="29780">MKLYLKYFEIHLKSVMQFKGSFITTLISQFLTSFTVFLGITFMFGRFHMVHDFTYQEVILCYAIMLMGFSLSQLLASGFKVFDTMIANGQFDRILCRPRNEIFQVLSQRVDFVRLGMLFQAVVMLIYGLITCPVDWSFLRVLTVILMILGGFVLFSALFLLDGSIAFFTLQGLEVMNVFTYGAIEHGKYPLSIYGREMLTFCTFVVPYALVQYYPLTYVLGRSDRAWYMLLPILACLFAVPCWVVWRIGVHKYKSTGS</sequence>
<evidence type="ECO:0000313" key="3">
    <source>
        <dbReference type="EMBL" id="QQR29366.1"/>
    </source>
</evidence>
<dbReference type="AlphaFoldDB" id="A0A1Z2XNP8"/>
<evidence type="ECO:0000313" key="4">
    <source>
        <dbReference type="Proteomes" id="UP000196710"/>
    </source>
</evidence>
<organism evidence="3 5">
    <name type="scientific">Acutalibacter muris</name>
    <dbReference type="NCBI Taxonomy" id="1796620"/>
    <lineage>
        <taxon>Bacteria</taxon>
        <taxon>Bacillati</taxon>
        <taxon>Bacillota</taxon>
        <taxon>Clostridia</taxon>
        <taxon>Eubacteriales</taxon>
        <taxon>Acutalibacteraceae</taxon>
        <taxon>Acutalibacter</taxon>
    </lineage>
</organism>